<protein>
    <submittedName>
        <fullName evidence="2">Uncharacterized protein</fullName>
    </submittedName>
</protein>
<reference evidence="2 3" key="1">
    <citation type="journal article" date="2021" name="BMC Genomics">
        <title>Datura genome reveals duplications of psychoactive alkaloid biosynthetic genes and high mutation rate following tissue culture.</title>
        <authorList>
            <person name="Rajewski A."/>
            <person name="Carter-House D."/>
            <person name="Stajich J."/>
            <person name="Litt A."/>
        </authorList>
    </citation>
    <scope>NUCLEOTIDE SEQUENCE [LARGE SCALE GENOMIC DNA]</scope>
    <source>
        <strain evidence="2">AR-01</strain>
    </source>
</reference>
<keyword evidence="1" id="KW-1133">Transmembrane helix</keyword>
<keyword evidence="1" id="KW-0472">Membrane</keyword>
<accession>A0ABS8TCA8</accession>
<feature type="transmembrane region" description="Helical" evidence="1">
    <location>
        <begin position="223"/>
        <end position="240"/>
    </location>
</feature>
<keyword evidence="1" id="KW-0812">Transmembrane</keyword>
<proteinExistence type="predicted"/>
<keyword evidence="3" id="KW-1185">Reference proteome</keyword>
<organism evidence="2 3">
    <name type="scientific">Datura stramonium</name>
    <name type="common">Jimsonweed</name>
    <name type="synonym">Common thornapple</name>
    <dbReference type="NCBI Taxonomy" id="4076"/>
    <lineage>
        <taxon>Eukaryota</taxon>
        <taxon>Viridiplantae</taxon>
        <taxon>Streptophyta</taxon>
        <taxon>Embryophyta</taxon>
        <taxon>Tracheophyta</taxon>
        <taxon>Spermatophyta</taxon>
        <taxon>Magnoliopsida</taxon>
        <taxon>eudicotyledons</taxon>
        <taxon>Gunneridae</taxon>
        <taxon>Pentapetalae</taxon>
        <taxon>asterids</taxon>
        <taxon>lamiids</taxon>
        <taxon>Solanales</taxon>
        <taxon>Solanaceae</taxon>
        <taxon>Solanoideae</taxon>
        <taxon>Datureae</taxon>
        <taxon>Datura</taxon>
    </lineage>
</organism>
<evidence type="ECO:0000256" key="1">
    <source>
        <dbReference type="SAM" id="Phobius"/>
    </source>
</evidence>
<dbReference type="Proteomes" id="UP000823775">
    <property type="component" value="Unassembled WGS sequence"/>
</dbReference>
<dbReference type="EMBL" id="JACEIK010001402">
    <property type="protein sequence ID" value="MCD7469085.1"/>
    <property type="molecule type" value="Genomic_DNA"/>
</dbReference>
<name>A0ABS8TCA8_DATST</name>
<evidence type="ECO:0000313" key="3">
    <source>
        <dbReference type="Proteomes" id="UP000823775"/>
    </source>
</evidence>
<gene>
    <name evidence="2" type="ORF">HAX54_007874</name>
</gene>
<evidence type="ECO:0000313" key="2">
    <source>
        <dbReference type="EMBL" id="MCD7469085.1"/>
    </source>
</evidence>
<sequence length="242" mass="27667">MVIINKTRPSCARVKVQVDLLDDLPNLVKMEIKNDATGKTHTINVKYNTIIFLCTAQSVIFKGMILMIVESYIRNWGKKYKGIDEPAQKEGEINKQHTQGRRNKQIIYPDRILTSGKIIGEQDVWREIKVRKEITTTKENNSPIKHQVVASKELVNTSNKFDLLNIEEENNDEEGTKGREEVEIGSCTNIVLLDRSQQHRRGEDTIFTPQSVRHMVKSSSREVAILLFGGMKALIMIAYLKD</sequence>
<feature type="transmembrane region" description="Helical" evidence="1">
    <location>
        <begin position="50"/>
        <end position="69"/>
    </location>
</feature>
<comment type="caution">
    <text evidence="2">The sequence shown here is derived from an EMBL/GenBank/DDBJ whole genome shotgun (WGS) entry which is preliminary data.</text>
</comment>